<accession>A0A7W9EW32</accession>
<sequence>MTLADIMAGQTVEATSPSGTSGRRRVAVDAHVHLRGDVTMNLRVAADNFATAGSDVGAVLLTDSEAVDTFETLYSAGLPHGICETGEAISLMSQLGIRPVLLVAGCQVVTAERVEVLLIGTRRKLADGLPLEAVLRDAEERDVLAILPWGLGKWVGTRGKLVVKALERHRGVMVGDIPARPRAFRSALLSHPRRLGRRVLSGTDPLPLPKESNRIGTFGQIVSVKLNPIAPAASLIAALRSPETALETYGRRQSLVEMAGLQWALRRENKRLAA</sequence>
<name>A0A7W9EW32_9SPHN</name>
<gene>
    <name evidence="2" type="ORF">FHS94_003743</name>
</gene>
<dbReference type="RefSeq" id="WP_184060516.1">
    <property type="nucleotide sequence ID" value="NZ_JACIJK010000016.1"/>
</dbReference>
<proteinExistence type="predicted"/>
<dbReference type="AlphaFoldDB" id="A0A7W9EW32"/>
<dbReference type="EMBL" id="JACIJK010000016">
    <property type="protein sequence ID" value="MBB5716871.1"/>
    <property type="molecule type" value="Genomic_DNA"/>
</dbReference>
<evidence type="ECO:0000313" key="3">
    <source>
        <dbReference type="Proteomes" id="UP000546200"/>
    </source>
</evidence>
<comment type="caution">
    <text evidence="2">The sequence shown here is derived from an EMBL/GenBank/DDBJ whole genome shotgun (WGS) entry which is preliminary data.</text>
</comment>
<reference evidence="2 3" key="1">
    <citation type="submission" date="2020-08" db="EMBL/GenBank/DDBJ databases">
        <title>Genomic Encyclopedia of Type Strains, Phase IV (KMG-IV): sequencing the most valuable type-strain genomes for metagenomic binning, comparative biology and taxonomic classification.</title>
        <authorList>
            <person name="Goeker M."/>
        </authorList>
    </citation>
    <scope>NUCLEOTIDE SEQUENCE [LARGE SCALE GENOMIC DNA]</scope>
    <source>
        <strain evidence="2 3">DSM 100044</strain>
    </source>
</reference>
<protein>
    <submittedName>
        <fullName evidence="2">Uncharacterized protein</fullName>
    </submittedName>
</protein>
<organism evidence="2 3">
    <name type="scientific">Sphingomonas aerophila</name>
    <dbReference type="NCBI Taxonomy" id="1344948"/>
    <lineage>
        <taxon>Bacteria</taxon>
        <taxon>Pseudomonadati</taxon>
        <taxon>Pseudomonadota</taxon>
        <taxon>Alphaproteobacteria</taxon>
        <taxon>Sphingomonadales</taxon>
        <taxon>Sphingomonadaceae</taxon>
        <taxon>Sphingomonas</taxon>
    </lineage>
</organism>
<evidence type="ECO:0000256" key="1">
    <source>
        <dbReference type="SAM" id="MobiDB-lite"/>
    </source>
</evidence>
<dbReference type="Proteomes" id="UP000546200">
    <property type="component" value="Unassembled WGS sequence"/>
</dbReference>
<keyword evidence="3" id="KW-1185">Reference proteome</keyword>
<feature type="region of interest" description="Disordered" evidence="1">
    <location>
        <begin position="1"/>
        <end position="23"/>
    </location>
</feature>
<evidence type="ECO:0000313" key="2">
    <source>
        <dbReference type="EMBL" id="MBB5716871.1"/>
    </source>
</evidence>
<feature type="compositionally biased region" description="Polar residues" evidence="1">
    <location>
        <begin position="12"/>
        <end position="21"/>
    </location>
</feature>